<evidence type="ECO:0000256" key="5">
    <source>
        <dbReference type="ARBA" id="ARBA00023284"/>
    </source>
</evidence>
<dbReference type="GO" id="GO:0005829">
    <property type="term" value="C:cytosol"/>
    <property type="evidence" value="ECO:0007669"/>
    <property type="project" value="TreeGrafter"/>
</dbReference>
<dbReference type="InterPro" id="IPR013766">
    <property type="entry name" value="Thioredoxin_domain"/>
</dbReference>
<keyword evidence="2" id="KW-0813">Transport</keyword>
<sequence length="171" mass="18418">MATVAVNDANFDAEVRQSDVPVVVDFWAEWCGPCKMIGPALEELSNEYGDRVKIVKVNVDENPNSPAQLGVRGIPALFLFKDGEIVSNRAGAAPKAALKAGSTSRSDPPRGVSIKAPSGAFFVSAQGSEAGQTCPFRPRPPYRPGWWRGVPSPLSNYAWRAGHCPPRQEAR</sequence>
<dbReference type="EMBL" id="BATB01000060">
    <property type="protein sequence ID" value="GAD57083.1"/>
    <property type="molecule type" value="Genomic_DNA"/>
</dbReference>
<organism evidence="9 10">
    <name type="scientific">Limimaricola cinnabarinus LL-001</name>
    <dbReference type="NCBI Taxonomy" id="1337093"/>
    <lineage>
        <taxon>Bacteria</taxon>
        <taxon>Pseudomonadati</taxon>
        <taxon>Pseudomonadota</taxon>
        <taxon>Alphaproteobacteria</taxon>
        <taxon>Rhodobacterales</taxon>
        <taxon>Paracoccaceae</taxon>
        <taxon>Limimaricola</taxon>
    </lineage>
</organism>
<evidence type="ECO:0000256" key="6">
    <source>
        <dbReference type="NCBIfam" id="TIGR01068"/>
    </source>
</evidence>
<gene>
    <name evidence="9" type="ORF">MBELCI_3135</name>
</gene>
<evidence type="ECO:0000256" key="2">
    <source>
        <dbReference type="ARBA" id="ARBA00022448"/>
    </source>
</evidence>
<dbReference type="Proteomes" id="UP000016566">
    <property type="component" value="Unassembled WGS sequence"/>
</dbReference>
<dbReference type="AlphaFoldDB" id="U3AQR8"/>
<comment type="similarity">
    <text evidence="1">Belongs to the thioredoxin family.</text>
</comment>
<feature type="compositionally biased region" description="Low complexity" evidence="7">
    <location>
        <begin position="92"/>
        <end position="101"/>
    </location>
</feature>
<dbReference type="FunFam" id="3.40.30.10:FF:000001">
    <property type="entry name" value="Thioredoxin"/>
    <property type="match status" value="1"/>
</dbReference>
<dbReference type="PANTHER" id="PTHR45663">
    <property type="entry name" value="GEO12009P1"/>
    <property type="match status" value="1"/>
</dbReference>
<dbReference type="CDD" id="cd02947">
    <property type="entry name" value="TRX_family"/>
    <property type="match status" value="1"/>
</dbReference>
<dbReference type="PROSITE" id="PS51352">
    <property type="entry name" value="THIOREDOXIN_2"/>
    <property type="match status" value="1"/>
</dbReference>
<keyword evidence="5" id="KW-0676">Redox-active center</keyword>
<evidence type="ECO:0000256" key="7">
    <source>
        <dbReference type="SAM" id="MobiDB-lite"/>
    </source>
</evidence>
<proteinExistence type="inferred from homology"/>
<dbReference type="STRING" id="1337093.MBELCI_3135"/>
<evidence type="ECO:0000259" key="8">
    <source>
        <dbReference type="PROSITE" id="PS51352"/>
    </source>
</evidence>
<evidence type="ECO:0000256" key="1">
    <source>
        <dbReference type="ARBA" id="ARBA00008987"/>
    </source>
</evidence>
<dbReference type="eggNOG" id="COG3118">
    <property type="taxonomic scope" value="Bacteria"/>
</dbReference>
<evidence type="ECO:0000313" key="10">
    <source>
        <dbReference type="Proteomes" id="UP000016566"/>
    </source>
</evidence>
<reference evidence="9" key="1">
    <citation type="journal article" date="2013" name="Genome Announc.">
        <title>Draft Genome Sequence of Loktanella cinnabarina LL-001T, Isolated from Deep-Sea Floor Sediment.</title>
        <authorList>
            <person name="Nishi S."/>
            <person name="Tsubouchi T."/>
            <person name="Takaki Y."/>
            <person name="Koyanagi R."/>
            <person name="Satoh N."/>
            <person name="Maruyama T."/>
            <person name="Hatada Y."/>
        </authorList>
    </citation>
    <scope>NUCLEOTIDE SEQUENCE [LARGE SCALE GENOMIC DNA]</scope>
    <source>
        <strain evidence="9">LL-001</strain>
    </source>
</reference>
<dbReference type="PRINTS" id="PR00421">
    <property type="entry name" value="THIOREDOXIN"/>
</dbReference>
<name>U3AQR8_9RHOB</name>
<keyword evidence="4" id="KW-1015">Disulfide bond</keyword>
<evidence type="ECO:0000313" key="9">
    <source>
        <dbReference type="EMBL" id="GAD57083.1"/>
    </source>
</evidence>
<accession>U3AQR8</accession>
<comment type="caution">
    <text evidence="9">The sequence shown here is derived from an EMBL/GenBank/DDBJ whole genome shotgun (WGS) entry which is preliminary data.</text>
</comment>
<dbReference type="Gene3D" id="3.40.30.10">
    <property type="entry name" value="Glutaredoxin"/>
    <property type="match status" value="1"/>
</dbReference>
<protein>
    <recommendedName>
        <fullName evidence="6">Thioredoxin</fullName>
    </recommendedName>
</protein>
<dbReference type="GO" id="GO:0045454">
    <property type="term" value="P:cell redox homeostasis"/>
    <property type="evidence" value="ECO:0007669"/>
    <property type="project" value="TreeGrafter"/>
</dbReference>
<dbReference type="InterPro" id="IPR005746">
    <property type="entry name" value="Thioredoxin"/>
</dbReference>
<evidence type="ECO:0000256" key="4">
    <source>
        <dbReference type="ARBA" id="ARBA00023157"/>
    </source>
</evidence>
<dbReference type="InterPro" id="IPR017937">
    <property type="entry name" value="Thioredoxin_CS"/>
</dbReference>
<keyword evidence="10" id="KW-1185">Reference proteome</keyword>
<keyword evidence="3" id="KW-0249">Electron transport</keyword>
<dbReference type="Pfam" id="PF00085">
    <property type="entry name" value="Thioredoxin"/>
    <property type="match status" value="1"/>
</dbReference>
<evidence type="ECO:0000256" key="3">
    <source>
        <dbReference type="ARBA" id="ARBA00022982"/>
    </source>
</evidence>
<dbReference type="PROSITE" id="PS00194">
    <property type="entry name" value="THIOREDOXIN_1"/>
    <property type="match status" value="1"/>
</dbReference>
<feature type="domain" description="Thioredoxin" evidence="8">
    <location>
        <begin position="1"/>
        <end position="107"/>
    </location>
</feature>
<dbReference type="SUPFAM" id="SSF52833">
    <property type="entry name" value="Thioredoxin-like"/>
    <property type="match status" value="1"/>
</dbReference>
<feature type="region of interest" description="Disordered" evidence="7">
    <location>
        <begin position="92"/>
        <end position="111"/>
    </location>
</feature>
<dbReference type="PANTHER" id="PTHR45663:SF11">
    <property type="entry name" value="GEO12009P1"/>
    <property type="match status" value="1"/>
</dbReference>
<dbReference type="InterPro" id="IPR036249">
    <property type="entry name" value="Thioredoxin-like_sf"/>
</dbReference>
<dbReference type="NCBIfam" id="TIGR01068">
    <property type="entry name" value="thioredoxin"/>
    <property type="match status" value="1"/>
</dbReference>
<dbReference type="GO" id="GO:0015035">
    <property type="term" value="F:protein-disulfide reductase activity"/>
    <property type="evidence" value="ECO:0007669"/>
    <property type="project" value="UniProtKB-UniRule"/>
</dbReference>